<dbReference type="PANTHER" id="PTHR40056">
    <property type="entry name" value="HYPOTHETICAL CYTOSOLIC PROTEIN"/>
    <property type="match status" value="1"/>
</dbReference>
<proteinExistence type="predicted"/>
<gene>
    <name evidence="1" type="ORF">FD06_GL000875</name>
</gene>
<organism evidence="1 2">
    <name type="scientific">Apilactobacillus ozensis DSM 23829 = JCM 17196</name>
    <dbReference type="NCBI Taxonomy" id="1423781"/>
    <lineage>
        <taxon>Bacteria</taxon>
        <taxon>Bacillati</taxon>
        <taxon>Bacillota</taxon>
        <taxon>Bacilli</taxon>
        <taxon>Lactobacillales</taxon>
        <taxon>Lactobacillaceae</taxon>
        <taxon>Apilactobacillus</taxon>
    </lineage>
</organism>
<sequence length="165" mass="18739">MNEEYKRWQSQMANITLPKWDDLPKFDLYMDQLIAVVNEAVVPLGADMVTKTMVNNYVKNKATFAPVKKKYQTAHIADIIIISLLKPIFSISDIRAGIDAVTKNNFPKQAYDEFITLLVSKLHNLAQNKANVDFKSDTDELLSVIADTIVDRLKANNIYSSISHY</sequence>
<dbReference type="EMBL" id="AYYQ01000002">
    <property type="protein sequence ID" value="KRM69702.1"/>
    <property type="molecule type" value="Genomic_DNA"/>
</dbReference>
<dbReference type="AlphaFoldDB" id="A0A0R2B1D9"/>
<reference evidence="1 2" key="1">
    <citation type="journal article" date="2015" name="Genome Announc.">
        <title>Expanding the biotechnology potential of lactobacilli through comparative genomics of 213 strains and associated genera.</title>
        <authorList>
            <person name="Sun Z."/>
            <person name="Harris H.M."/>
            <person name="McCann A."/>
            <person name="Guo C."/>
            <person name="Argimon S."/>
            <person name="Zhang W."/>
            <person name="Yang X."/>
            <person name="Jeffery I.B."/>
            <person name="Cooney J.C."/>
            <person name="Kagawa T.F."/>
            <person name="Liu W."/>
            <person name="Song Y."/>
            <person name="Salvetti E."/>
            <person name="Wrobel A."/>
            <person name="Rasinkangas P."/>
            <person name="Parkhill J."/>
            <person name="Rea M.C."/>
            <person name="O'Sullivan O."/>
            <person name="Ritari J."/>
            <person name="Douillard F.P."/>
            <person name="Paul Ross R."/>
            <person name="Yang R."/>
            <person name="Briner A.E."/>
            <person name="Felis G.E."/>
            <person name="de Vos W.M."/>
            <person name="Barrangou R."/>
            <person name="Klaenhammer T.R."/>
            <person name="Caufield P.W."/>
            <person name="Cui Y."/>
            <person name="Zhang H."/>
            <person name="O'Toole P.W."/>
        </authorList>
    </citation>
    <scope>NUCLEOTIDE SEQUENCE [LARGE SCALE GENOMIC DNA]</scope>
    <source>
        <strain evidence="1 2">DSM 23829</strain>
    </source>
</reference>
<dbReference type="Pfam" id="PF08876">
    <property type="entry name" value="DUF1836"/>
    <property type="match status" value="1"/>
</dbReference>
<dbReference type="PANTHER" id="PTHR40056:SF1">
    <property type="entry name" value="DUF1836 DOMAIN-CONTAINING PROTEIN"/>
    <property type="match status" value="1"/>
</dbReference>
<dbReference type="STRING" id="1423781.FD06_GL000875"/>
<name>A0A0R2B1D9_9LACO</name>
<dbReference type="RefSeq" id="WP_056965593.1">
    <property type="nucleotide sequence ID" value="NZ_AYYQ01000002.1"/>
</dbReference>
<dbReference type="InterPro" id="IPR014975">
    <property type="entry name" value="DUF1836"/>
</dbReference>
<dbReference type="Proteomes" id="UP000052012">
    <property type="component" value="Unassembled WGS sequence"/>
</dbReference>
<evidence type="ECO:0000313" key="2">
    <source>
        <dbReference type="Proteomes" id="UP000052012"/>
    </source>
</evidence>
<accession>A0A0R2B1D9</accession>
<keyword evidence="2" id="KW-1185">Reference proteome</keyword>
<dbReference type="OrthoDB" id="3191472at2"/>
<protein>
    <submittedName>
        <fullName evidence="1">BS ykrK family protein</fullName>
    </submittedName>
</protein>
<evidence type="ECO:0000313" key="1">
    <source>
        <dbReference type="EMBL" id="KRM69702.1"/>
    </source>
</evidence>
<comment type="caution">
    <text evidence="1">The sequence shown here is derived from an EMBL/GenBank/DDBJ whole genome shotgun (WGS) entry which is preliminary data.</text>
</comment>
<dbReference type="PATRIC" id="fig|1423781.4.peg.909"/>